<comment type="caution">
    <text evidence="1">The sequence shown here is derived from an EMBL/GenBank/DDBJ whole genome shotgun (WGS) entry which is preliminary data.</text>
</comment>
<accession>A0AAD7E4L3</accession>
<gene>
    <name evidence="1" type="ORF">GGX14DRAFT_385958</name>
</gene>
<dbReference type="AlphaFoldDB" id="A0AAD7E4L3"/>
<keyword evidence="2" id="KW-1185">Reference proteome</keyword>
<name>A0AAD7E4L3_9AGAR</name>
<dbReference type="Proteomes" id="UP001219525">
    <property type="component" value="Unassembled WGS sequence"/>
</dbReference>
<sequence>MSPVDCKDSFPNLRGFHTFHLLNFEGEETIIAGCQLHFKPNDVYWPHTYEQPPFTIFAARHLTDPIAHLLEPQYPSVQEKDLLLFATGFRIFQYGEVELICAGDPELLLHCDDWPLTIGGLEYYVTQESAACKVPTTTSHLIPCGANVSSTGTIQSRGCLGMKIVGPDGLTSITASTHAFVSHSTPILAQKLRASFLAVPRLL</sequence>
<evidence type="ECO:0000313" key="2">
    <source>
        <dbReference type="Proteomes" id="UP001219525"/>
    </source>
</evidence>
<evidence type="ECO:0000313" key="1">
    <source>
        <dbReference type="EMBL" id="KAJ7227236.1"/>
    </source>
</evidence>
<dbReference type="EMBL" id="JARJCW010000003">
    <property type="protein sequence ID" value="KAJ7227236.1"/>
    <property type="molecule type" value="Genomic_DNA"/>
</dbReference>
<protein>
    <submittedName>
        <fullName evidence="1">Uncharacterized protein</fullName>
    </submittedName>
</protein>
<reference evidence="1" key="1">
    <citation type="submission" date="2023-03" db="EMBL/GenBank/DDBJ databases">
        <title>Massive genome expansion in bonnet fungi (Mycena s.s.) driven by repeated elements and novel gene families across ecological guilds.</title>
        <authorList>
            <consortium name="Lawrence Berkeley National Laboratory"/>
            <person name="Harder C.B."/>
            <person name="Miyauchi S."/>
            <person name="Viragh M."/>
            <person name="Kuo A."/>
            <person name="Thoen E."/>
            <person name="Andreopoulos B."/>
            <person name="Lu D."/>
            <person name="Skrede I."/>
            <person name="Drula E."/>
            <person name="Henrissat B."/>
            <person name="Morin E."/>
            <person name="Kohler A."/>
            <person name="Barry K."/>
            <person name="LaButti K."/>
            <person name="Morin E."/>
            <person name="Salamov A."/>
            <person name="Lipzen A."/>
            <person name="Mereny Z."/>
            <person name="Hegedus B."/>
            <person name="Baldrian P."/>
            <person name="Stursova M."/>
            <person name="Weitz H."/>
            <person name="Taylor A."/>
            <person name="Grigoriev I.V."/>
            <person name="Nagy L.G."/>
            <person name="Martin F."/>
            <person name="Kauserud H."/>
        </authorList>
    </citation>
    <scope>NUCLEOTIDE SEQUENCE</scope>
    <source>
        <strain evidence="1">9144</strain>
    </source>
</reference>
<organism evidence="1 2">
    <name type="scientific">Mycena pura</name>
    <dbReference type="NCBI Taxonomy" id="153505"/>
    <lineage>
        <taxon>Eukaryota</taxon>
        <taxon>Fungi</taxon>
        <taxon>Dikarya</taxon>
        <taxon>Basidiomycota</taxon>
        <taxon>Agaricomycotina</taxon>
        <taxon>Agaricomycetes</taxon>
        <taxon>Agaricomycetidae</taxon>
        <taxon>Agaricales</taxon>
        <taxon>Marasmiineae</taxon>
        <taxon>Mycenaceae</taxon>
        <taxon>Mycena</taxon>
    </lineage>
</organism>
<proteinExistence type="predicted"/>